<comment type="caution">
    <text evidence="2">The sequence shown here is derived from an EMBL/GenBank/DDBJ whole genome shotgun (WGS) entry which is preliminary data.</text>
</comment>
<accession>A0A6L2P2V9</accession>
<protein>
    <submittedName>
        <fullName evidence="2">Uncharacterized protein</fullName>
    </submittedName>
</protein>
<feature type="region of interest" description="Disordered" evidence="1">
    <location>
        <begin position="99"/>
        <end position="120"/>
    </location>
</feature>
<gene>
    <name evidence="2" type="ORF">Tci_063142</name>
</gene>
<feature type="compositionally biased region" description="Basic and acidic residues" evidence="1">
    <location>
        <begin position="107"/>
        <end position="120"/>
    </location>
</feature>
<dbReference type="EMBL" id="BKCJ010010344">
    <property type="protein sequence ID" value="GEU91164.1"/>
    <property type="molecule type" value="Genomic_DNA"/>
</dbReference>
<proteinExistence type="predicted"/>
<reference evidence="2" key="1">
    <citation type="journal article" date="2019" name="Sci. Rep.">
        <title>Draft genome of Tanacetum cinerariifolium, the natural source of mosquito coil.</title>
        <authorList>
            <person name="Yamashiro T."/>
            <person name="Shiraishi A."/>
            <person name="Satake H."/>
            <person name="Nakayama K."/>
        </authorList>
    </citation>
    <scope>NUCLEOTIDE SEQUENCE</scope>
</reference>
<evidence type="ECO:0000313" key="2">
    <source>
        <dbReference type="EMBL" id="GEU91164.1"/>
    </source>
</evidence>
<dbReference type="AlphaFoldDB" id="A0A6L2P2V9"/>
<sequence length="120" mass="13635">MDIHNVIFVIFSHTKKAFANIKREGKDFSVKVTPLFQSMMVQAPEDMGEGFGLEEEKTTQAKEIANLKKRVKKLEQKRKSRTLGLKRLRKVGSARRVESLTKASLGDQKDASKQGRMIDN</sequence>
<evidence type="ECO:0000256" key="1">
    <source>
        <dbReference type="SAM" id="MobiDB-lite"/>
    </source>
</evidence>
<name>A0A6L2P2V9_TANCI</name>
<organism evidence="2">
    <name type="scientific">Tanacetum cinerariifolium</name>
    <name type="common">Dalmatian daisy</name>
    <name type="synonym">Chrysanthemum cinerariifolium</name>
    <dbReference type="NCBI Taxonomy" id="118510"/>
    <lineage>
        <taxon>Eukaryota</taxon>
        <taxon>Viridiplantae</taxon>
        <taxon>Streptophyta</taxon>
        <taxon>Embryophyta</taxon>
        <taxon>Tracheophyta</taxon>
        <taxon>Spermatophyta</taxon>
        <taxon>Magnoliopsida</taxon>
        <taxon>eudicotyledons</taxon>
        <taxon>Gunneridae</taxon>
        <taxon>Pentapetalae</taxon>
        <taxon>asterids</taxon>
        <taxon>campanulids</taxon>
        <taxon>Asterales</taxon>
        <taxon>Asteraceae</taxon>
        <taxon>Asteroideae</taxon>
        <taxon>Anthemideae</taxon>
        <taxon>Anthemidinae</taxon>
        <taxon>Tanacetum</taxon>
    </lineage>
</organism>